<dbReference type="Pfam" id="PF07168">
    <property type="entry name" value="Ureide_permease"/>
    <property type="match status" value="1"/>
</dbReference>
<evidence type="ECO:0000256" key="2">
    <source>
        <dbReference type="ARBA" id="ARBA00005931"/>
    </source>
</evidence>
<keyword evidence="6" id="KW-0067">ATP-binding</keyword>
<dbReference type="InterPro" id="IPR030189">
    <property type="entry name" value="UPS_plant"/>
</dbReference>
<feature type="transmembrane region" description="Helical" evidence="9">
    <location>
        <begin position="421"/>
        <end position="440"/>
    </location>
</feature>
<dbReference type="EMBL" id="GISG01127441">
    <property type="protein sequence ID" value="MBA4642180.1"/>
    <property type="molecule type" value="Transcribed_RNA"/>
</dbReference>
<evidence type="ECO:0000256" key="4">
    <source>
        <dbReference type="ARBA" id="ARBA00022692"/>
    </source>
</evidence>
<evidence type="ECO:0000313" key="10">
    <source>
        <dbReference type="EMBL" id="MBA4642180.1"/>
    </source>
</evidence>
<sequence length="448" mass="48837">MAKKGTMLFNGELERELVMGNPDLGNLILDVGLKVYEIQSTGGAIGCMLVSLFFLGTWPAIIASLERRGRLPQHTALDYAISNLLAAVIMVVTIGQNGDSKPALPNFLDQLSQIQENWPSVSLALTSGVILSMGNLSAQYSWALVGLSVTEVVSCSISVTIGTTMNYFLDSRMNKAEILFPGVGCFLIAVFLGSAVHKSNAADNIQKLRSLPTKLDKGARNKDVSTLKGISTTIVEPLDAEKGNKIDWKREPEPEFGSVDFLIELEQKRSIKVFGRGTWVGLTATFFAGFCFALFSPLFNLASNDQFHLLKRGVPHLVVYTGFFYFSVSFTVIAVILNVSFLYHPILGAPKSSFSVYLKDWNGRAWAILAGLLCGFGNGLRFMGGQAAGYATADSVQALPLVTTLWGVLIFGEYRKSSRQTYILLTSMLSMFTIAVGFFLGSSQHRKL</sequence>
<evidence type="ECO:0000256" key="3">
    <source>
        <dbReference type="ARBA" id="ARBA00022448"/>
    </source>
</evidence>
<evidence type="ECO:0000256" key="6">
    <source>
        <dbReference type="ARBA" id="ARBA00022840"/>
    </source>
</evidence>
<evidence type="ECO:0000256" key="5">
    <source>
        <dbReference type="ARBA" id="ARBA00022741"/>
    </source>
</evidence>
<dbReference type="PANTHER" id="PTHR31081">
    <property type="entry name" value="UREIDE PERMEASE 1-RELATED-RELATED"/>
    <property type="match status" value="1"/>
</dbReference>
<feature type="transmembrane region" description="Helical" evidence="9">
    <location>
        <begin position="77"/>
        <end position="98"/>
    </location>
</feature>
<feature type="transmembrane region" description="Helical" evidence="9">
    <location>
        <begin position="43"/>
        <end position="65"/>
    </location>
</feature>
<keyword evidence="8 9" id="KW-0472">Membrane</keyword>
<feature type="transmembrane region" description="Helical" evidence="9">
    <location>
        <begin position="396"/>
        <end position="414"/>
    </location>
</feature>
<feature type="transmembrane region" description="Helical" evidence="9">
    <location>
        <begin position="143"/>
        <end position="166"/>
    </location>
</feature>
<feature type="transmembrane region" description="Helical" evidence="9">
    <location>
        <begin position="118"/>
        <end position="136"/>
    </location>
</feature>
<dbReference type="AlphaFoldDB" id="A0A7C9DFP2"/>
<keyword evidence="4 9" id="KW-0812">Transmembrane</keyword>
<protein>
    <recommendedName>
        <fullName evidence="11">Ureide permease</fullName>
    </recommendedName>
</protein>
<dbReference type="GO" id="GO:0016020">
    <property type="term" value="C:membrane"/>
    <property type="evidence" value="ECO:0007669"/>
    <property type="project" value="UniProtKB-SubCell"/>
</dbReference>
<name>A0A7C9DFP2_OPUST</name>
<organism evidence="10">
    <name type="scientific">Opuntia streptacantha</name>
    <name type="common">Prickly pear cactus</name>
    <name type="synonym">Opuntia cardona</name>
    <dbReference type="NCBI Taxonomy" id="393608"/>
    <lineage>
        <taxon>Eukaryota</taxon>
        <taxon>Viridiplantae</taxon>
        <taxon>Streptophyta</taxon>
        <taxon>Embryophyta</taxon>
        <taxon>Tracheophyta</taxon>
        <taxon>Spermatophyta</taxon>
        <taxon>Magnoliopsida</taxon>
        <taxon>eudicotyledons</taxon>
        <taxon>Gunneridae</taxon>
        <taxon>Pentapetalae</taxon>
        <taxon>Caryophyllales</taxon>
        <taxon>Cactineae</taxon>
        <taxon>Cactaceae</taxon>
        <taxon>Opuntioideae</taxon>
        <taxon>Opuntia</taxon>
    </lineage>
</organism>
<reference evidence="10" key="1">
    <citation type="journal article" date="2013" name="J. Plant Res.">
        <title>Effect of fungi and light on seed germination of three Opuntia species from semiarid lands of central Mexico.</title>
        <authorList>
            <person name="Delgado-Sanchez P."/>
            <person name="Jimenez-Bremont J.F."/>
            <person name="Guerrero-Gonzalez Mde L."/>
            <person name="Flores J."/>
        </authorList>
    </citation>
    <scope>NUCLEOTIDE SEQUENCE</scope>
    <source>
        <tissue evidence="10">Cladode</tissue>
    </source>
</reference>
<proteinExistence type="inferred from homology"/>
<dbReference type="GO" id="GO:0015505">
    <property type="term" value="F:uracil:monoatomic cation symporter activity"/>
    <property type="evidence" value="ECO:0007669"/>
    <property type="project" value="TreeGrafter"/>
</dbReference>
<evidence type="ECO:0000256" key="1">
    <source>
        <dbReference type="ARBA" id="ARBA00004141"/>
    </source>
</evidence>
<dbReference type="GO" id="GO:0005274">
    <property type="term" value="F:allantoin:proton symporter activity"/>
    <property type="evidence" value="ECO:0007669"/>
    <property type="project" value="TreeGrafter"/>
</dbReference>
<dbReference type="InterPro" id="IPR009834">
    <property type="entry name" value="Ureide_permease"/>
</dbReference>
<evidence type="ECO:0000256" key="8">
    <source>
        <dbReference type="ARBA" id="ARBA00023136"/>
    </source>
</evidence>
<reference evidence="10" key="2">
    <citation type="submission" date="2020-07" db="EMBL/GenBank/DDBJ databases">
        <authorList>
            <person name="Vera ALvarez R."/>
            <person name="Arias-Moreno D.M."/>
            <person name="Jimenez-Jacinto V."/>
            <person name="Jimenez-Bremont J.F."/>
            <person name="Swaminathan K."/>
            <person name="Moose S.P."/>
            <person name="Guerrero-Gonzalez M.L."/>
            <person name="Marino-Ramirez L."/>
            <person name="Landsman D."/>
            <person name="Rodriguez-Kessler M."/>
            <person name="Delgado-Sanchez P."/>
        </authorList>
    </citation>
    <scope>NUCLEOTIDE SEQUENCE</scope>
    <source>
        <tissue evidence="10">Cladode</tissue>
    </source>
</reference>
<feature type="transmembrane region" description="Helical" evidence="9">
    <location>
        <begin position="322"/>
        <end position="344"/>
    </location>
</feature>
<keyword evidence="3" id="KW-0813">Transport</keyword>
<dbReference type="PANTHER" id="PTHR31081:SF5">
    <property type="entry name" value="UREIDE PERMEASE 1-RELATED"/>
    <property type="match status" value="1"/>
</dbReference>
<feature type="transmembrane region" description="Helical" evidence="9">
    <location>
        <begin position="178"/>
        <end position="197"/>
    </location>
</feature>
<comment type="subcellular location">
    <subcellularLocation>
        <location evidence="1">Membrane</location>
        <topology evidence="1">Multi-pass membrane protein</topology>
    </subcellularLocation>
</comment>
<accession>A0A7C9DFP2</accession>
<evidence type="ECO:0008006" key="11">
    <source>
        <dbReference type="Google" id="ProtNLM"/>
    </source>
</evidence>
<evidence type="ECO:0000256" key="9">
    <source>
        <dbReference type="SAM" id="Phobius"/>
    </source>
</evidence>
<feature type="transmembrane region" description="Helical" evidence="9">
    <location>
        <begin position="365"/>
        <end position="384"/>
    </location>
</feature>
<dbReference type="GO" id="GO:0005524">
    <property type="term" value="F:ATP binding"/>
    <property type="evidence" value="ECO:0007669"/>
    <property type="project" value="UniProtKB-KW"/>
</dbReference>
<feature type="transmembrane region" description="Helical" evidence="9">
    <location>
        <begin position="279"/>
        <end position="302"/>
    </location>
</feature>
<keyword evidence="5" id="KW-0547">Nucleotide-binding</keyword>
<keyword evidence="7 9" id="KW-1133">Transmembrane helix</keyword>
<comment type="similarity">
    <text evidence="2">Belongs to the plant ureide permease (TC 2.A.7.19) family.</text>
</comment>
<evidence type="ECO:0000256" key="7">
    <source>
        <dbReference type="ARBA" id="ARBA00022989"/>
    </source>
</evidence>